<dbReference type="NCBIfam" id="TIGR01528">
    <property type="entry name" value="NMN_trans_PnuC"/>
    <property type="match status" value="1"/>
</dbReference>
<keyword evidence="9 10" id="KW-0472">Membrane</keyword>
<protein>
    <recommendedName>
        <fullName evidence="4">Nicotinamide riboside transporter PnuC</fullName>
    </recommendedName>
</protein>
<feature type="transmembrane region" description="Helical" evidence="10">
    <location>
        <begin position="176"/>
        <end position="195"/>
    </location>
</feature>
<dbReference type="GO" id="GO:0034257">
    <property type="term" value="F:nicotinamide riboside transmembrane transporter activity"/>
    <property type="evidence" value="ECO:0007669"/>
    <property type="project" value="InterPro"/>
</dbReference>
<keyword evidence="6" id="KW-1003">Cell membrane</keyword>
<evidence type="ECO:0000256" key="6">
    <source>
        <dbReference type="ARBA" id="ARBA00022475"/>
    </source>
</evidence>
<comment type="similarity">
    <text evidence="3">Belongs to the nicotinamide ribonucleoside (NR) uptake permease (TC 4.B.1) family.</text>
</comment>
<dbReference type="EMBL" id="CP054139">
    <property type="protein sequence ID" value="QKJ31636.1"/>
    <property type="molecule type" value="Genomic_DNA"/>
</dbReference>
<feature type="transmembrane region" description="Helical" evidence="10">
    <location>
        <begin position="40"/>
        <end position="60"/>
    </location>
</feature>
<accession>A0A7D4UGD7</accession>
<feature type="transmembrane region" description="Helical" evidence="10">
    <location>
        <begin position="66"/>
        <end position="81"/>
    </location>
</feature>
<dbReference type="PANTHER" id="PTHR36122:SF2">
    <property type="entry name" value="NICOTINAMIDE RIBOSIDE TRANSPORTER PNUC"/>
    <property type="match status" value="1"/>
</dbReference>
<reference evidence="11 12" key="1">
    <citation type="submission" date="2020-05" db="EMBL/GenBank/DDBJ databases">
        <title>Mucilaginibacter mali sp. nov.</title>
        <authorList>
            <person name="Kim H.S."/>
            <person name="Lee K.C."/>
            <person name="Suh M.K."/>
            <person name="Kim J.-S."/>
            <person name="Han K.-I."/>
            <person name="Eom M.K."/>
            <person name="Shin Y.K."/>
            <person name="Lee J.-S."/>
        </authorList>
    </citation>
    <scope>NUCLEOTIDE SEQUENCE [LARGE SCALE GENOMIC DNA]</scope>
    <source>
        <strain evidence="11 12">G2-14</strain>
    </source>
</reference>
<evidence type="ECO:0000313" key="11">
    <source>
        <dbReference type="EMBL" id="QKJ31636.1"/>
    </source>
</evidence>
<dbReference type="GO" id="GO:0005886">
    <property type="term" value="C:plasma membrane"/>
    <property type="evidence" value="ECO:0007669"/>
    <property type="project" value="UniProtKB-SubCell"/>
</dbReference>
<keyword evidence="7 10" id="KW-0812">Transmembrane</keyword>
<dbReference type="InterPro" id="IPR006419">
    <property type="entry name" value="NMN_transpt_PnuC"/>
</dbReference>
<evidence type="ECO:0000256" key="5">
    <source>
        <dbReference type="ARBA" id="ARBA00022448"/>
    </source>
</evidence>
<keyword evidence="12" id="KW-1185">Reference proteome</keyword>
<evidence type="ECO:0000313" key="12">
    <source>
        <dbReference type="Proteomes" id="UP000505355"/>
    </source>
</evidence>
<comment type="function">
    <text evidence="1">Required for nicotinamide riboside transport across the inner membrane.</text>
</comment>
<dbReference type="Proteomes" id="UP000505355">
    <property type="component" value="Chromosome"/>
</dbReference>
<evidence type="ECO:0000256" key="9">
    <source>
        <dbReference type="ARBA" id="ARBA00023136"/>
    </source>
</evidence>
<feature type="transmembrane region" description="Helical" evidence="10">
    <location>
        <begin position="102"/>
        <end position="119"/>
    </location>
</feature>
<evidence type="ECO:0000256" key="2">
    <source>
        <dbReference type="ARBA" id="ARBA00004651"/>
    </source>
</evidence>
<keyword evidence="5" id="KW-0813">Transport</keyword>
<name>A0A7D4UGD7_9SPHI</name>
<comment type="subcellular location">
    <subcellularLocation>
        <location evidence="2">Cell membrane</location>
        <topology evidence="2">Multi-pass membrane protein</topology>
    </subcellularLocation>
</comment>
<dbReference type="AlphaFoldDB" id="A0A7D4UGD7"/>
<dbReference type="PANTHER" id="PTHR36122">
    <property type="entry name" value="NICOTINAMIDE RIBOSIDE TRANSPORTER PNUC"/>
    <property type="match status" value="1"/>
</dbReference>
<evidence type="ECO:0000256" key="7">
    <source>
        <dbReference type="ARBA" id="ARBA00022692"/>
    </source>
</evidence>
<gene>
    <name evidence="11" type="ORF">HQ865_18320</name>
</gene>
<keyword evidence="8 10" id="KW-1133">Transmembrane helix</keyword>
<proteinExistence type="inferred from homology"/>
<evidence type="ECO:0000256" key="1">
    <source>
        <dbReference type="ARBA" id="ARBA00002672"/>
    </source>
</evidence>
<evidence type="ECO:0000256" key="10">
    <source>
        <dbReference type="SAM" id="Phobius"/>
    </source>
</evidence>
<dbReference type="Pfam" id="PF04973">
    <property type="entry name" value="NMN_transporter"/>
    <property type="match status" value="1"/>
</dbReference>
<evidence type="ECO:0000256" key="3">
    <source>
        <dbReference type="ARBA" id="ARBA00006669"/>
    </source>
</evidence>
<evidence type="ECO:0000256" key="4">
    <source>
        <dbReference type="ARBA" id="ARBA00017522"/>
    </source>
</evidence>
<organism evidence="11 12">
    <name type="scientific">Mucilaginibacter mali</name>
    <dbReference type="NCBI Taxonomy" id="2740462"/>
    <lineage>
        <taxon>Bacteria</taxon>
        <taxon>Pseudomonadati</taxon>
        <taxon>Bacteroidota</taxon>
        <taxon>Sphingobacteriia</taxon>
        <taxon>Sphingobacteriales</taxon>
        <taxon>Sphingobacteriaceae</taxon>
        <taxon>Mucilaginibacter</taxon>
    </lineage>
</organism>
<evidence type="ECO:0000256" key="8">
    <source>
        <dbReference type="ARBA" id="ARBA00022989"/>
    </source>
</evidence>
<sequence length="219" mass="25421">MNLHPWIQLFTEQIQQTTFWEWAAVILSVAEVLLAKKNNILLYPTGIASTLLGIYVLLIAGLYAESALNGYYLVMSIYGWYHWVKKRDEPPVKVSWCTRREWVITLLISFAGWAILYVLLKNFTTSNVPLWDSWVSSTAWAGMWLLARRKIENWLLLNLSNLFAIPLLFYKKLPLFGLLTIFLFIIAIAGFYEWWQIWKKDKADREASPLGGDLEGVNQ</sequence>
<dbReference type="RefSeq" id="WP_173416295.1">
    <property type="nucleotide sequence ID" value="NZ_CP054139.1"/>
</dbReference>
<dbReference type="KEGG" id="mmab:HQ865_18320"/>